<feature type="region of interest" description="Disordered" evidence="1">
    <location>
        <begin position="1058"/>
        <end position="1086"/>
    </location>
</feature>
<accession>A0A504J0L0</accession>
<evidence type="ECO:0000259" key="2">
    <source>
        <dbReference type="Pfam" id="PF13699"/>
    </source>
</evidence>
<feature type="region of interest" description="Disordered" evidence="1">
    <location>
        <begin position="84"/>
        <end position="122"/>
    </location>
</feature>
<feature type="region of interest" description="Disordered" evidence="1">
    <location>
        <begin position="139"/>
        <end position="244"/>
    </location>
</feature>
<sequence>MADKVVQRLSEPTQKSTTPVSETTHAVQSKFNYDEGKEKLQKKEDDEFSEADTEVQQKPIFESNAEPEADVQAKLVEHSISTIQRSADTDLQEEQVQEKEEELSEADAEVQQKPIFESNAEPEADVQAKFVEHSISTIQRSADTDLQEEQIQEKEEELSEADAEVQQKPIFESNAVPEADAQVKPNIFRKPEEKPPEEEAPVQLKKQVQTKSNEESTGSSTLQSQLNSSKGKGSPLSDTTRSSMESAFGADFSSVRVHTGSDAVQMNKDLGAQAFTHGSDIYFNENKYDTNSNSGNHLLAHELTHTIQQGGAVRQKPQKSYQRTQPKVQRFSLWDAARRAGRGIARGARAFGRGVVSGARAVGRGVTNLAQSALEMGKDALMAAVRRIAPDFARLIERDGIRSFLGNLIRQAFRSLFNGVSTPIRGALGMFGSLRQRITNGLGSMRTFIGGATSNTFNMARTAASSVGSFISGVVTPVFSGIRNVAGRVKNFFTGINEVIGVPIMNVLRRIGGSVWENFTGFIQRVGNVFNSVKNAIGGAWTRIKGWFGITADQGTGEGGGIWEWVKGKALALWNTIKQRIEPIKAPLQNIGSVLLLLSPAGPALALFRAWPYLQRAFNWVRQRWRDGNVLVRARQYLNTTLMPMLTNGLQNVGSGMIQASDWLIRILGRVQITANNFLGSLGSPILAPLRGIVNFALTHFRNMVTSVRNGIKYVSTHVSQIFRRIREFLMKVWEVVRRIIAIAVNPFGIAGLVLGMAWRALPDPVKGKIIDWIISILIRAIRAIPSNPILSFLWPFIKNGMIGFLERMLAFQTQRKVNASNKMATIMSGGSPSFAFGFLKGLAMGVWEGITGPFIMIRDLFQLPGLVMSFVRRLGSQFSEMMSEARQLISSLMGNAVGTFQSLLNRLQQLLANPRQIITIIRSAIEAAMNAVRGIGSSIAERLMNLMEQPDNKIGELLGNLVGQGLFEAVLAFFTAGGSIAAGAARQVANILRRVARSIMPIIRQIMSFLPRIRPFIQRLGGLFGRARTGASEVMQRIRRFIDRVMEWFQNVMSRMTGRGRRGRGRGRRGDTDGPDERRRRDHGLDENNQLRLRRAIARIRPPLLRLLDRGIGGIRLRARLAYWRVRYRLRRLWVDRSGNYAEIKAQVNPTADVQRAYMPRGRELRRLVNEVVQQLLSEPRVQQAVQRMRNSGSGTEDRPLQIDGSAGFTASLGFHQRHGHTLPQGQNAYYKVGNSGTVSENILGGRNALVNLSPHDYAGISSTIRQFMSQRGMTGRQMATAMRSIVRTGNIPGSLVASGGTGITSKIKGRLTRIAYLMFGREAVRIPNTIATGPMILDLIGRGEMTWQQALTSRHRLGGGAFPPSFKGAQGAQRGLEEIDAGRSIRGRRDVGTRQQRRLLISRENRLIKTWLQSSLRAEGYVGFLDRSDALQYIRNKIYRFYGLR</sequence>
<comment type="caution">
    <text evidence="3">The sequence shown here is derived from an EMBL/GenBank/DDBJ whole genome shotgun (WGS) entry which is preliminary data.</text>
</comment>
<feature type="compositionally biased region" description="Polar residues" evidence="1">
    <location>
        <begin position="10"/>
        <end position="31"/>
    </location>
</feature>
<dbReference type="EMBL" id="VFWZ01000006">
    <property type="protein sequence ID" value="TPN83944.1"/>
    <property type="molecule type" value="Genomic_DNA"/>
</dbReference>
<feature type="compositionally biased region" description="Basic residues" evidence="1">
    <location>
        <begin position="1059"/>
        <end position="1068"/>
    </location>
</feature>
<organism evidence="3 4">
    <name type="scientific">Aquimarina algicola</name>
    <dbReference type="NCBI Taxonomy" id="2589995"/>
    <lineage>
        <taxon>Bacteria</taxon>
        <taxon>Pseudomonadati</taxon>
        <taxon>Bacteroidota</taxon>
        <taxon>Flavobacteriia</taxon>
        <taxon>Flavobacteriales</taxon>
        <taxon>Flavobacteriaceae</taxon>
        <taxon>Aquimarina</taxon>
    </lineage>
</organism>
<feature type="region of interest" description="Disordered" evidence="1">
    <location>
        <begin position="1"/>
        <end position="68"/>
    </location>
</feature>
<feature type="compositionally biased region" description="Polar residues" evidence="1">
    <location>
        <begin position="206"/>
        <end position="244"/>
    </location>
</feature>
<name>A0A504J0L0_9FLAO</name>
<feature type="compositionally biased region" description="Basic and acidic residues" evidence="1">
    <location>
        <begin position="1069"/>
        <end position="1086"/>
    </location>
</feature>
<dbReference type="OrthoDB" id="4317910at2"/>
<feature type="compositionally biased region" description="Basic and acidic residues" evidence="1">
    <location>
        <begin position="32"/>
        <end position="45"/>
    </location>
</feature>
<evidence type="ECO:0000313" key="3">
    <source>
        <dbReference type="EMBL" id="TPN83944.1"/>
    </source>
</evidence>
<keyword evidence="4" id="KW-1185">Reference proteome</keyword>
<feature type="domain" description="eCIS core" evidence="2">
    <location>
        <begin position="235"/>
        <end position="312"/>
    </location>
</feature>
<evidence type="ECO:0000256" key="1">
    <source>
        <dbReference type="SAM" id="MobiDB-lite"/>
    </source>
</evidence>
<dbReference type="RefSeq" id="WP_140595252.1">
    <property type="nucleotide sequence ID" value="NZ_VFWZ01000006.1"/>
</dbReference>
<gene>
    <name evidence="3" type="ORF">FHK87_18440</name>
</gene>
<reference evidence="3 4" key="1">
    <citation type="submission" date="2019-06" db="EMBL/GenBank/DDBJ databases">
        <authorList>
            <person name="Meng X."/>
        </authorList>
    </citation>
    <scope>NUCLEOTIDE SEQUENCE [LARGE SCALE GENOMIC DNA]</scope>
    <source>
        <strain evidence="3 4">M625</strain>
    </source>
</reference>
<protein>
    <submittedName>
        <fullName evidence="3">DUF4157 domain-containing protein</fullName>
    </submittedName>
</protein>
<feature type="compositionally biased region" description="Acidic residues" evidence="1">
    <location>
        <begin position="145"/>
        <end position="163"/>
    </location>
</feature>
<dbReference type="Proteomes" id="UP000315540">
    <property type="component" value="Unassembled WGS sequence"/>
</dbReference>
<dbReference type="InterPro" id="IPR025295">
    <property type="entry name" value="eCIS_core_dom"/>
</dbReference>
<evidence type="ECO:0000313" key="4">
    <source>
        <dbReference type="Proteomes" id="UP000315540"/>
    </source>
</evidence>
<dbReference type="Pfam" id="PF13699">
    <property type="entry name" value="eCIS_core"/>
    <property type="match status" value="1"/>
</dbReference>
<feature type="compositionally biased region" description="Acidic residues" evidence="1">
    <location>
        <begin position="90"/>
        <end position="108"/>
    </location>
</feature>
<proteinExistence type="predicted"/>